<feature type="region of interest" description="Disordered" evidence="1">
    <location>
        <begin position="1"/>
        <end position="39"/>
    </location>
</feature>
<feature type="compositionally biased region" description="Polar residues" evidence="1">
    <location>
        <begin position="1"/>
        <end position="31"/>
    </location>
</feature>
<proteinExistence type="predicted"/>
<dbReference type="EMBL" id="CP119958">
    <property type="protein sequence ID" value="WFD37890.1"/>
    <property type="molecule type" value="Genomic_DNA"/>
</dbReference>
<accession>A0AAF0J996</accession>
<feature type="compositionally biased region" description="Low complexity" evidence="1">
    <location>
        <begin position="109"/>
        <end position="124"/>
    </location>
</feature>
<protein>
    <submittedName>
        <fullName evidence="2">Uncharacterized protein</fullName>
    </submittedName>
</protein>
<dbReference type="Proteomes" id="UP001217754">
    <property type="component" value="Chromosome 1"/>
</dbReference>
<evidence type="ECO:0000313" key="3">
    <source>
        <dbReference type="Proteomes" id="UP001217754"/>
    </source>
</evidence>
<dbReference type="RefSeq" id="XP_060120787.1">
    <property type="nucleotide sequence ID" value="XM_060264804.1"/>
</dbReference>
<keyword evidence="3" id="KW-1185">Reference proteome</keyword>
<evidence type="ECO:0000313" key="2">
    <source>
        <dbReference type="EMBL" id="WFD37890.1"/>
    </source>
</evidence>
<reference evidence="2" key="1">
    <citation type="submission" date="2023-03" db="EMBL/GenBank/DDBJ databases">
        <title>Mating type loci evolution in Malassezia.</title>
        <authorList>
            <person name="Coelho M.A."/>
        </authorList>
    </citation>
    <scope>NUCLEOTIDE SEQUENCE</scope>
    <source>
        <strain evidence="2">CBS 9431</strain>
    </source>
</reference>
<feature type="region of interest" description="Disordered" evidence="1">
    <location>
        <begin position="104"/>
        <end position="154"/>
    </location>
</feature>
<organism evidence="2 3">
    <name type="scientific">Malassezia japonica</name>
    <dbReference type="NCBI Taxonomy" id="223818"/>
    <lineage>
        <taxon>Eukaryota</taxon>
        <taxon>Fungi</taxon>
        <taxon>Dikarya</taxon>
        <taxon>Basidiomycota</taxon>
        <taxon>Ustilaginomycotina</taxon>
        <taxon>Malasseziomycetes</taxon>
        <taxon>Malasseziales</taxon>
        <taxon>Malasseziaceae</taxon>
        <taxon>Malassezia</taxon>
    </lineage>
</organism>
<sequence length="257" mass="27499">MSRSDGSCPTPELQTSASSQVDGESACTSDVTPMLLGPETEADHGFATLRMSHTHDDWDVLAQDIGVLFGDAYTFPPPTAKDLHALPSAAGHLAWPGAGLSLPGTPDTSASSMWLGSSASSSDSPGTAPVKRSPSEGARAKRPRPAKVRPAPAVPAYSPPTLIPMAPRMLSAPPSTDALRAWLLERRALLQKTRDDVTKDMARLDDDEKAWAQLRVRLGERIEHARRAAPPPDAPMWDVSKQLPDMTALLEQDILCL</sequence>
<name>A0AAF0J996_9BASI</name>
<dbReference type="GeneID" id="85224486"/>
<evidence type="ECO:0000256" key="1">
    <source>
        <dbReference type="SAM" id="MobiDB-lite"/>
    </source>
</evidence>
<gene>
    <name evidence="2" type="ORF">MJAP1_000837</name>
</gene>
<dbReference type="AlphaFoldDB" id="A0AAF0J996"/>